<proteinExistence type="predicted"/>
<keyword evidence="1" id="KW-0472">Membrane</keyword>
<reference evidence="2" key="2">
    <citation type="submission" date="2015-06" db="UniProtKB">
        <authorList>
            <consortium name="EnsemblMetazoa"/>
        </authorList>
    </citation>
    <scope>IDENTIFICATION</scope>
</reference>
<evidence type="ECO:0000256" key="1">
    <source>
        <dbReference type="SAM" id="Phobius"/>
    </source>
</evidence>
<organism evidence="2 3">
    <name type="scientific">Megaselia scalaris</name>
    <name type="common">Humpbacked fly</name>
    <name type="synonym">Phora scalaris</name>
    <dbReference type="NCBI Taxonomy" id="36166"/>
    <lineage>
        <taxon>Eukaryota</taxon>
        <taxon>Metazoa</taxon>
        <taxon>Ecdysozoa</taxon>
        <taxon>Arthropoda</taxon>
        <taxon>Hexapoda</taxon>
        <taxon>Insecta</taxon>
        <taxon>Pterygota</taxon>
        <taxon>Neoptera</taxon>
        <taxon>Endopterygota</taxon>
        <taxon>Diptera</taxon>
        <taxon>Brachycera</taxon>
        <taxon>Muscomorpha</taxon>
        <taxon>Platypezoidea</taxon>
        <taxon>Phoridae</taxon>
        <taxon>Megaseliini</taxon>
        <taxon>Megaselia</taxon>
    </lineage>
</organism>
<keyword evidence="1" id="KW-1133">Transmembrane helix</keyword>
<name>T1H0Z0_MEGSC</name>
<dbReference type="EnsemblMetazoa" id="MESCA009837-RA">
    <property type="protein sequence ID" value="MESCA009837-PA"/>
    <property type="gene ID" value="MESCA009837"/>
</dbReference>
<dbReference type="EMBL" id="CAQQ02386521">
    <property type="status" value="NOT_ANNOTATED_CDS"/>
    <property type="molecule type" value="Genomic_DNA"/>
</dbReference>
<evidence type="ECO:0000313" key="3">
    <source>
        <dbReference type="Proteomes" id="UP000015102"/>
    </source>
</evidence>
<dbReference type="AlphaFoldDB" id="T1H0Z0"/>
<keyword evidence="1" id="KW-0812">Transmembrane</keyword>
<evidence type="ECO:0000313" key="2">
    <source>
        <dbReference type="EnsemblMetazoa" id="MESCA009837-PA"/>
    </source>
</evidence>
<dbReference type="Proteomes" id="UP000015102">
    <property type="component" value="Unassembled WGS sequence"/>
</dbReference>
<reference evidence="3" key="1">
    <citation type="submission" date="2013-02" db="EMBL/GenBank/DDBJ databases">
        <authorList>
            <person name="Hughes D."/>
        </authorList>
    </citation>
    <scope>NUCLEOTIDE SEQUENCE</scope>
    <source>
        <strain>Durham</strain>
        <strain evidence="3">NC isolate 2 -- Noor lab</strain>
    </source>
</reference>
<accession>T1H0Z0</accession>
<keyword evidence="3" id="KW-1185">Reference proteome</keyword>
<sequence>MSSLPIETNFISYAGMAEYALSRAKSRQRKCLVLIVLTISVWFYGSYSSWFSSIHSVETQLIHTAPKINLLSDSHSNFTSADIKVQFCERNNIDAISADGI</sequence>
<dbReference type="HOGENOM" id="CLU_2294833_0_0_1"/>
<feature type="transmembrane region" description="Helical" evidence="1">
    <location>
        <begin position="31"/>
        <end position="50"/>
    </location>
</feature>
<dbReference type="EMBL" id="CAQQ02386520">
    <property type="status" value="NOT_ANNOTATED_CDS"/>
    <property type="molecule type" value="Genomic_DNA"/>
</dbReference>
<protein>
    <submittedName>
        <fullName evidence="2">Uncharacterized protein</fullName>
    </submittedName>
</protein>